<dbReference type="AlphaFoldDB" id="A0A841KTB7"/>
<dbReference type="Proteomes" id="UP000579281">
    <property type="component" value="Unassembled WGS sequence"/>
</dbReference>
<dbReference type="EMBL" id="JACHEN010000001">
    <property type="protein sequence ID" value="MBB6214162.1"/>
    <property type="molecule type" value="Genomic_DNA"/>
</dbReference>
<keyword evidence="3" id="KW-1185">Reference proteome</keyword>
<gene>
    <name evidence="2" type="ORF">HNQ80_000231</name>
</gene>
<accession>A0A841KTB7</accession>
<evidence type="ECO:0000256" key="1">
    <source>
        <dbReference type="SAM" id="Phobius"/>
    </source>
</evidence>
<keyword evidence="1" id="KW-0812">Transmembrane</keyword>
<sequence>MAFALILVFGVLMALEVPDFVRNKMWRELGVYFMLMVIAIVYSFGQVFDWALPNPTKGVEAIFKPVAEAVEKLLK</sequence>
<proteinExistence type="predicted"/>
<reference evidence="2 3" key="1">
    <citation type="submission" date="2020-08" db="EMBL/GenBank/DDBJ databases">
        <title>Genomic Encyclopedia of Type Strains, Phase IV (KMG-IV): sequencing the most valuable type-strain genomes for metagenomic binning, comparative biology and taxonomic classification.</title>
        <authorList>
            <person name="Goeker M."/>
        </authorList>
    </citation>
    <scope>NUCLEOTIDE SEQUENCE [LARGE SCALE GENOMIC DNA]</scope>
    <source>
        <strain evidence="2 3">DSM 103526</strain>
    </source>
</reference>
<dbReference type="RefSeq" id="WP_184307314.1">
    <property type="nucleotide sequence ID" value="NZ_JACHEN010000001.1"/>
</dbReference>
<evidence type="ECO:0000313" key="2">
    <source>
        <dbReference type="EMBL" id="MBB6214162.1"/>
    </source>
</evidence>
<evidence type="ECO:0000313" key="3">
    <source>
        <dbReference type="Proteomes" id="UP000579281"/>
    </source>
</evidence>
<organism evidence="2 3">
    <name type="scientific">Anaerosolibacter carboniphilus</name>
    <dbReference type="NCBI Taxonomy" id="1417629"/>
    <lineage>
        <taxon>Bacteria</taxon>
        <taxon>Bacillati</taxon>
        <taxon>Bacillota</taxon>
        <taxon>Clostridia</taxon>
        <taxon>Peptostreptococcales</taxon>
        <taxon>Thermotaleaceae</taxon>
        <taxon>Anaerosolibacter</taxon>
    </lineage>
</organism>
<name>A0A841KTB7_9FIRM</name>
<protein>
    <submittedName>
        <fullName evidence="2">Uncharacterized protein</fullName>
    </submittedName>
</protein>
<keyword evidence="1" id="KW-1133">Transmembrane helix</keyword>
<feature type="transmembrane region" description="Helical" evidence="1">
    <location>
        <begin position="30"/>
        <end position="52"/>
    </location>
</feature>
<comment type="caution">
    <text evidence="2">The sequence shown here is derived from an EMBL/GenBank/DDBJ whole genome shotgun (WGS) entry which is preliminary data.</text>
</comment>
<keyword evidence="1" id="KW-0472">Membrane</keyword>